<dbReference type="OrthoDB" id="1049195at2759"/>
<protein>
    <recommendedName>
        <fullName evidence="4">Secreted protein</fullName>
    </recommendedName>
</protein>
<evidence type="ECO:0000313" key="3">
    <source>
        <dbReference type="Proteomes" id="UP000286134"/>
    </source>
</evidence>
<feature type="chain" id="PRO_5019133077" description="Secreted protein" evidence="1">
    <location>
        <begin position="22"/>
        <end position="86"/>
    </location>
</feature>
<keyword evidence="3" id="KW-1185">Reference proteome</keyword>
<evidence type="ECO:0008006" key="4">
    <source>
        <dbReference type="Google" id="ProtNLM"/>
    </source>
</evidence>
<name>A0A420I0G6_9PEZI</name>
<dbReference type="AlphaFoldDB" id="A0A420I0G6"/>
<proteinExistence type="predicted"/>
<sequence length="86" mass="9728">MPFIRCILRFSIFIFIRVASCRPSVIWPLTPRNFWRMALDKFSGKKIVSRELPGNKSRKFVPSIATEPDSIACLADPPPEESSSSS</sequence>
<comment type="caution">
    <text evidence="2">The sequence shown here is derived from an EMBL/GenBank/DDBJ whole genome shotgun (WGS) entry which is preliminary data.</text>
</comment>
<organism evidence="2 3">
    <name type="scientific">Erysiphe neolycopersici</name>
    <dbReference type="NCBI Taxonomy" id="212602"/>
    <lineage>
        <taxon>Eukaryota</taxon>
        <taxon>Fungi</taxon>
        <taxon>Dikarya</taxon>
        <taxon>Ascomycota</taxon>
        <taxon>Pezizomycotina</taxon>
        <taxon>Leotiomycetes</taxon>
        <taxon>Erysiphales</taxon>
        <taxon>Erysiphaceae</taxon>
        <taxon>Erysiphe</taxon>
    </lineage>
</organism>
<keyword evidence="1" id="KW-0732">Signal</keyword>
<dbReference type="Proteomes" id="UP000286134">
    <property type="component" value="Unassembled WGS sequence"/>
</dbReference>
<evidence type="ECO:0000313" key="2">
    <source>
        <dbReference type="EMBL" id="RKF63186.1"/>
    </source>
</evidence>
<evidence type="ECO:0000256" key="1">
    <source>
        <dbReference type="SAM" id="SignalP"/>
    </source>
</evidence>
<gene>
    <name evidence="2" type="ORF">OnM2_c2315o135</name>
</gene>
<feature type="signal peptide" evidence="1">
    <location>
        <begin position="1"/>
        <end position="21"/>
    </location>
</feature>
<dbReference type="EMBL" id="MCFK01002752">
    <property type="protein sequence ID" value="RKF63186.1"/>
    <property type="molecule type" value="Genomic_DNA"/>
</dbReference>
<accession>A0A420I0G6</accession>
<reference evidence="2 3" key="1">
    <citation type="journal article" date="2018" name="BMC Genomics">
        <title>Comparative genome analyses reveal sequence features reflecting distinct modes of host-adaptation between dicot and monocot powdery mildew.</title>
        <authorList>
            <person name="Wu Y."/>
            <person name="Ma X."/>
            <person name="Pan Z."/>
            <person name="Kale S.D."/>
            <person name="Song Y."/>
            <person name="King H."/>
            <person name="Zhang Q."/>
            <person name="Presley C."/>
            <person name="Deng X."/>
            <person name="Wei C.I."/>
            <person name="Xiao S."/>
        </authorList>
    </citation>
    <scope>NUCLEOTIDE SEQUENCE [LARGE SCALE GENOMIC DNA]</scope>
    <source>
        <strain evidence="2">UMSG2</strain>
    </source>
</reference>